<proteinExistence type="predicted"/>
<comment type="caution">
    <text evidence="5">The sequence shown here is derived from an EMBL/GenBank/DDBJ whole genome shotgun (WGS) entry which is preliminary data.</text>
</comment>
<dbReference type="SMART" id="SM00342">
    <property type="entry name" value="HTH_ARAC"/>
    <property type="match status" value="1"/>
</dbReference>
<dbReference type="InterPro" id="IPR037923">
    <property type="entry name" value="HTH-like"/>
</dbReference>
<dbReference type="PROSITE" id="PS00041">
    <property type="entry name" value="HTH_ARAC_FAMILY_1"/>
    <property type="match status" value="1"/>
</dbReference>
<dbReference type="Pfam" id="PF07883">
    <property type="entry name" value="Cupin_2"/>
    <property type="match status" value="1"/>
</dbReference>
<dbReference type="PROSITE" id="PS01124">
    <property type="entry name" value="HTH_ARAC_FAMILY_2"/>
    <property type="match status" value="1"/>
</dbReference>
<dbReference type="PRINTS" id="PR00032">
    <property type="entry name" value="HTHARAC"/>
</dbReference>
<keyword evidence="1" id="KW-0805">Transcription regulation</keyword>
<dbReference type="PANTHER" id="PTHR43280">
    <property type="entry name" value="ARAC-FAMILY TRANSCRIPTIONAL REGULATOR"/>
    <property type="match status" value="1"/>
</dbReference>
<dbReference type="Proteomes" id="UP000719500">
    <property type="component" value="Unassembled WGS sequence"/>
</dbReference>
<dbReference type="SUPFAM" id="SSF51215">
    <property type="entry name" value="Regulatory protein AraC"/>
    <property type="match status" value="1"/>
</dbReference>
<keyword evidence="2" id="KW-0238">DNA-binding</keyword>
<dbReference type="InterPro" id="IPR009057">
    <property type="entry name" value="Homeodomain-like_sf"/>
</dbReference>
<name>A0ABS2FRS3_9FIRM</name>
<dbReference type="PANTHER" id="PTHR43280:SF28">
    <property type="entry name" value="HTH-TYPE TRANSCRIPTIONAL ACTIVATOR RHAS"/>
    <property type="match status" value="1"/>
</dbReference>
<dbReference type="InterPro" id="IPR020449">
    <property type="entry name" value="Tscrpt_reg_AraC-type_HTH"/>
</dbReference>
<dbReference type="Gene3D" id="2.60.120.10">
    <property type="entry name" value="Jelly Rolls"/>
    <property type="match status" value="1"/>
</dbReference>
<dbReference type="SUPFAM" id="SSF46689">
    <property type="entry name" value="Homeodomain-like"/>
    <property type="match status" value="2"/>
</dbReference>
<dbReference type="Gene3D" id="1.10.10.60">
    <property type="entry name" value="Homeodomain-like"/>
    <property type="match status" value="2"/>
</dbReference>
<evidence type="ECO:0000313" key="5">
    <source>
        <dbReference type="EMBL" id="MBM6849960.1"/>
    </source>
</evidence>
<dbReference type="InterPro" id="IPR018062">
    <property type="entry name" value="HTH_AraC-typ_CS"/>
</dbReference>
<keyword evidence="6" id="KW-1185">Reference proteome</keyword>
<evidence type="ECO:0000256" key="1">
    <source>
        <dbReference type="ARBA" id="ARBA00023015"/>
    </source>
</evidence>
<sequence length="287" mass="33138">MELNRQRGVFSRQEAETLPPNRPYVAYICYYDWTEGEHATLMHSHEDLAEVLLILKGSGHYAVDLCRYEVSAGDVVLCNGGALHDEFPQADQPYQTLCVAIGNLQLPDLPPHQFLSRGLSPLFHQPEQFSDLKQLFCQMDRYAAEREEGFQTLCQYLMLASLELVRRMTAGRKEAYVTQADSTFGRVARYIDQHYAEDCSIEQLGHLFYLSPYHLSHMFRQKTGYSLKQYVLRRRIGEAQMRLVNSLDSVQTIAEAVGFEDASYFSRIFSKYIGLTPTEYRRFRTGR</sequence>
<accession>A0ABS2FRS3</accession>
<evidence type="ECO:0000256" key="2">
    <source>
        <dbReference type="ARBA" id="ARBA00023125"/>
    </source>
</evidence>
<dbReference type="RefSeq" id="WP_204801504.1">
    <property type="nucleotide sequence ID" value="NZ_JACSNX010000001.1"/>
</dbReference>
<protein>
    <submittedName>
        <fullName evidence="5">Helix-turn-helix domain-containing protein</fullName>
    </submittedName>
</protein>
<dbReference type="Pfam" id="PF12833">
    <property type="entry name" value="HTH_18"/>
    <property type="match status" value="1"/>
</dbReference>
<reference evidence="5 6" key="1">
    <citation type="journal article" date="2021" name="Sci. Rep.">
        <title>The distribution of antibiotic resistance genes in chicken gut microbiota commensals.</title>
        <authorList>
            <person name="Juricova H."/>
            <person name="Matiasovicova J."/>
            <person name="Kubasova T."/>
            <person name="Cejkova D."/>
            <person name="Rychlik I."/>
        </authorList>
    </citation>
    <scope>NUCLEOTIDE SEQUENCE [LARGE SCALE GENOMIC DNA]</scope>
    <source>
        <strain evidence="5 6">An411</strain>
    </source>
</reference>
<dbReference type="InterPro" id="IPR014710">
    <property type="entry name" value="RmlC-like_jellyroll"/>
</dbReference>
<evidence type="ECO:0000256" key="3">
    <source>
        <dbReference type="ARBA" id="ARBA00023163"/>
    </source>
</evidence>
<feature type="domain" description="HTH araC/xylS-type" evidence="4">
    <location>
        <begin position="185"/>
        <end position="283"/>
    </location>
</feature>
<evidence type="ECO:0000259" key="4">
    <source>
        <dbReference type="PROSITE" id="PS01124"/>
    </source>
</evidence>
<evidence type="ECO:0000313" key="6">
    <source>
        <dbReference type="Proteomes" id="UP000719500"/>
    </source>
</evidence>
<dbReference type="InterPro" id="IPR013096">
    <property type="entry name" value="Cupin_2"/>
</dbReference>
<organism evidence="5 6">
    <name type="scientific">Oscillibacter valericigenes</name>
    <dbReference type="NCBI Taxonomy" id="351091"/>
    <lineage>
        <taxon>Bacteria</taxon>
        <taxon>Bacillati</taxon>
        <taxon>Bacillota</taxon>
        <taxon>Clostridia</taxon>
        <taxon>Eubacteriales</taxon>
        <taxon>Oscillospiraceae</taxon>
        <taxon>Oscillibacter</taxon>
    </lineage>
</organism>
<keyword evidence="3" id="KW-0804">Transcription</keyword>
<dbReference type="InterPro" id="IPR018060">
    <property type="entry name" value="HTH_AraC"/>
</dbReference>
<gene>
    <name evidence="5" type="ORF">H9X91_00730</name>
</gene>
<dbReference type="EMBL" id="JACSNX010000001">
    <property type="protein sequence ID" value="MBM6849960.1"/>
    <property type="molecule type" value="Genomic_DNA"/>
</dbReference>